<evidence type="ECO:0000313" key="2">
    <source>
        <dbReference type="Proteomes" id="UP000652761"/>
    </source>
</evidence>
<name>A0A843UWD6_COLES</name>
<sequence>MFLFFRYKHFYAKDESTHPSMVSTHQHRFKGKMCKNVETVSTHVKSVSTQVAVFQKSSLPRSTHSQCRSTLDPVHRTYYLQIWDSRSTHSQSRSTLDPVPRTANLQIRDSRYKHFYAKDESTHPSMVSTHQHRFKGKMCKNVETVLTHVKSVSTQVAVFQKSSLPRSTHSQSRSTLDPVHRTYYLQIWDSRSTHSQSRSTLDPVPRTASLQIRDSRSTLPPGQVDTLRKLFILKLMAATLHKREGPNSLRASKKLLAAKKSSCLLPLLSKCFQKTNSHQFKHFKEADPVEDFLGEEFEEDPTSQIAEHRLGLQAS</sequence>
<dbReference type="Proteomes" id="UP000652761">
    <property type="component" value="Unassembled WGS sequence"/>
</dbReference>
<organism evidence="1 2">
    <name type="scientific">Colocasia esculenta</name>
    <name type="common">Wild taro</name>
    <name type="synonym">Arum esculentum</name>
    <dbReference type="NCBI Taxonomy" id="4460"/>
    <lineage>
        <taxon>Eukaryota</taxon>
        <taxon>Viridiplantae</taxon>
        <taxon>Streptophyta</taxon>
        <taxon>Embryophyta</taxon>
        <taxon>Tracheophyta</taxon>
        <taxon>Spermatophyta</taxon>
        <taxon>Magnoliopsida</taxon>
        <taxon>Liliopsida</taxon>
        <taxon>Araceae</taxon>
        <taxon>Aroideae</taxon>
        <taxon>Colocasieae</taxon>
        <taxon>Colocasia</taxon>
    </lineage>
</organism>
<keyword evidence="2" id="KW-1185">Reference proteome</keyword>
<dbReference type="EMBL" id="NMUH01001013">
    <property type="protein sequence ID" value="MQL87901.1"/>
    <property type="molecule type" value="Genomic_DNA"/>
</dbReference>
<protein>
    <submittedName>
        <fullName evidence="1">Uncharacterized protein</fullName>
    </submittedName>
</protein>
<gene>
    <name evidence="1" type="ORF">Taro_020442</name>
</gene>
<evidence type="ECO:0000313" key="1">
    <source>
        <dbReference type="EMBL" id="MQL87901.1"/>
    </source>
</evidence>
<proteinExistence type="predicted"/>
<dbReference type="AlphaFoldDB" id="A0A843UWD6"/>
<reference evidence="1" key="1">
    <citation type="submission" date="2017-07" db="EMBL/GenBank/DDBJ databases">
        <title>Taro Niue Genome Assembly and Annotation.</title>
        <authorList>
            <person name="Atibalentja N."/>
            <person name="Keating K."/>
            <person name="Fields C.J."/>
        </authorList>
    </citation>
    <scope>NUCLEOTIDE SEQUENCE</scope>
    <source>
        <strain evidence="1">Niue_2</strain>
        <tissue evidence="1">Leaf</tissue>
    </source>
</reference>
<accession>A0A843UWD6</accession>
<feature type="non-terminal residue" evidence="1">
    <location>
        <position position="315"/>
    </location>
</feature>
<comment type="caution">
    <text evidence="1">The sequence shown here is derived from an EMBL/GenBank/DDBJ whole genome shotgun (WGS) entry which is preliminary data.</text>
</comment>